<gene>
    <name evidence="1" type="ORF">ACFOHL_06885</name>
</gene>
<evidence type="ECO:0000313" key="1">
    <source>
        <dbReference type="EMBL" id="MFC3121340.1"/>
    </source>
</evidence>
<keyword evidence="2" id="KW-1185">Reference proteome</keyword>
<evidence type="ECO:0000313" key="2">
    <source>
        <dbReference type="Proteomes" id="UP001595478"/>
    </source>
</evidence>
<dbReference type="Pfam" id="PF07277">
    <property type="entry name" value="SapC"/>
    <property type="match status" value="1"/>
</dbReference>
<dbReference type="InterPro" id="IPR010836">
    <property type="entry name" value="SapC"/>
</dbReference>
<organism evidence="1 2">
    <name type="scientific">Agaribacter flavus</name>
    <dbReference type="NCBI Taxonomy" id="1902781"/>
    <lineage>
        <taxon>Bacteria</taxon>
        <taxon>Pseudomonadati</taxon>
        <taxon>Pseudomonadota</taxon>
        <taxon>Gammaproteobacteria</taxon>
        <taxon>Alteromonadales</taxon>
        <taxon>Alteromonadaceae</taxon>
        <taxon>Agaribacter</taxon>
    </lineage>
</organism>
<proteinExistence type="predicted"/>
<dbReference type="Proteomes" id="UP001595478">
    <property type="component" value="Unassembled WGS sequence"/>
</dbReference>
<dbReference type="EMBL" id="JBHRSW010000009">
    <property type="protein sequence ID" value="MFC3121340.1"/>
    <property type="molecule type" value="Genomic_DNA"/>
</dbReference>
<protein>
    <submittedName>
        <fullName evidence="1">SapC family protein</fullName>
    </submittedName>
</protein>
<comment type="caution">
    <text evidence="1">The sequence shown here is derived from an EMBL/GenBank/DDBJ whole genome shotgun (WGS) entry which is preliminary data.</text>
</comment>
<reference evidence="2" key="1">
    <citation type="journal article" date="2019" name="Int. J. Syst. Evol. Microbiol.">
        <title>The Global Catalogue of Microorganisms (GCM) 10K type strain sequencing project: providing services to taxonomists for standard genome sequencing and annotation.</title>
        <authorList>
            <consortium name="The Broad Institute Genomics Platform"/>
            <consortium name="The Broad Institute Genome Sequencing Center for Infectious Disease"/>
            <person name="Wu L."/>
            <person name="Ma J."/>
        </authorList>
    </citation>
    <scope>NUCLEOTIDE SEQUENCE [LARGE SCALE GENOMIC DNA]</scope>
    <source>
        <strain evidence="2">KCTC 52473</strain>
    </source>
</reference>
<accession>A0ABV7FQC0</accession>
<name>A0ABV7FQC0_9ALTE</name>
<dbReference type="RefSeq" id="WP_376919477.1">
    <property type="nucleotide sequence ID" value="NZ_JBHRSW010000009.1"/>
</dbReference>
<sequence>MAKLTELKSKDHQDLKLSEDAMIKHAASQHVCNLQAHEVANAATCFPVFMTRSSTAGQIVLSAMMSFTVKENLFVQDKTWQSVFQPTSFRTYPLFLMQSPENEKQCTIGFDESSSDLSNETGLPLFTSEGKASPLLSEKTQLLEAELGHMRQTYEFTEALNKLDLLKAVDLQVHYQSGEVAVIKGLITVDEDKIQSIDNQALDELRKKGYLAPMYAMLISLFQVNVLITKHNQLTSHNKIKTVKIEVSKDTTAS</sequence>